<evidence type="ECO:0000256" key="1">
    <source>
        <dbReference type="SAM" id="MobiDB-lite"/>
    </source>
</evidence>
<feature type="compositionally biased region" description="Polar residues" evidence="1">
    <location>
        <begin position="1"/>
        <end position="11"/>
    </location>
</feature>
<dbReference type="EMBL" id="UYWX01023968">
    <property type="protein sequence ID" value="VDM36377.1"/>
    <property type="molecule type" value="Genomic_DNA"/>
</dbReference>
<evidence type="ECO:0000313" key="3">
    <source>
        <dbReference type="Proteomes" id="UP000274429"/>
    </source>
</evidence>
<proteinExistence type="predicted"/>
<evidence type="ECO:0000313" key="2">
    <source>
        <dbReference type="EMBL" id="VDM36377.1"/>
    </source>
</evidence>
<keyword evidence="3" id="KW-1185">Reference proteome</keyword>
<dbReference type="AlphaFoldDB" id="A0A0R3XCY7"/>
<name>A0A0R3XCY7_HYDTA</name>
<reference evidence="4" key="1">
    <citation type="submission" date="2017-02" db="UniProtKB">
        <authorList>
            <consortium name="WormBaseParasite"/>
        </authorList>
    </citation>
    <scope>IDENTIFICATION</scope>
</reference>
<accession>A0A0R3XCY7</accession>
<evidence type="ECO:0000313" key="4">
    <source>
        <dbReference type="WBParaSite" id="TTAC_0001141401-mRNA-1"/>
    </source>
</evidence>
<sequence>MSHPLASTFQKPSKVFDRPNEGVKEKQVSLRDERRREECTNSACLSERYRSQQEIARLSRHLRLLLDEMAAKNEGTENRLGR</sequence>
<organism evidence="4">
    <name type="scientific">Hydatigena taeniaeformis</name>
    <name type="common">Feline tapeworm</name>
    <name type="synonym">Taenia taeniaeformis</name>
    <dbReference type="NCBI Taxonomy" id="6205"/>
    <lineage>
        <taxon>Eukaryota</taxon>
        <taxon>Metazoa</taxon>
        <taxon>Spiralia</taxon>
        <taxon>Lophotrochozoa</taxon>
        <taxon>Platyhelminthes</taxon>
        <taxon>Cestoda</taxon>
        <taxon>Eucestoda</taxon>
        <taxon>Cyclophyllidea</taxon>
        <taxon>Taeniidae</taxon>
        <taxon>Hydatigera</taxon>
    </lineage>
</organism>
<protein>
    <submittedName>
        <fullName evidence="4">BHLH domain-containing protein</fullName>
    </submittedName>
</protein>
<gene>
    <name evidence="2" type="ORF">TTAC_LOCUS11397</name>
</gene>
<dbReference type="WBParaSite" id="TTAC_0001141401-mRNA-1">
    <property type="protein sequence ID" value="TTAC_0001141401-mRNA-1"/>
    <property type="gene ID" value="TTAC_0001141401"/>
</dbReference>
<dbReference type="Proteomes" id="UP000274429">
    <property type="component" value="Unassembled WGS sequence"/>
</dbReference>
<feature type="region of interest" description="Disordered" evidence="1">
    <location>
        <begin position="1"/>
        <end position="29"/>
    </location>
</feature>
<reference evidence="2 3" key="2">
    <citation type="submission" date="2018-11" db="EMBL/GenBank/DDBJ databases">
        <authorList>
            <consortium name="Pathogen Informatics"/>
        </authorList>
    </citation>
    <scope>NUCLEOTIDE SEQUENCE [LARGE SCALE GENOMIC DNA]</scope>
</reference>
<feature type="compositionally biased region" description="Basic and acidic residues" evidence="1">
    <location>
        <begin position="14"/>
        <end position="29"/>
    </location>
</feature>
<dbReference type="OrthoDB" id="6271715at2759"/>